<dbReference type="eggNOG" id="KOG1495">
    <property type="taxonomic scope" value="Eukaryota"/>
</dbReference>
<dbReference type="InterPro" id="IPR001236">
    <property type="entry name" value="Lactate/malate_DH_N"/>
</dbReference>
<organism evidence="2 3">
    <name type="scientific">Latimeria chalumnae</name>
    <name type="common">Coelacanth</name>
    <dbReference type="NCBI Taxonomy" id="7897"/>
    <lineage>
        <taxon>Eukaryota</taxon>
        <taxon>Metazoa</taxon>
        <taxon>Chordata</taxon>
        <taxon>Craniata</taxon>
        <taxon>Vertebrata</taxon>
        <taxon>Euteleostomi</taxon>
        <taxon>Coelacanthiformes</taxon>
        <taxon>Coelacanthidae</taxon>
        <taxon>Latimeria</taxon>
    </lineage>
</organism>
<dbReference type="PROSITE" id="PS51322">
    <property type="entry name" value="UEV"/>
    <property type="match status" value="1"/>
</dbReference>
<dbReference type="AlphaFoldDB" id="H3AN81"/>
<dbReference type="Pfam" id="PF00056">
    <property type="entry name" value="Ldh_1_N"/>
    <property type="match status" value="1"/>
</dbReference>
<dbReference type="Pfam" id="PF02866">
    <property type="entry name" value="Ldh_1_C"/>
    <property type="match status" value="1"/>
</dbReference>
<sequence>MDFSEEGLKRHLFRYKFRDLTIEELQNVHRKYPALAPSMDTYTFSDGSQKDLVNLSGTIPVKYQGQSYNTPVCLWILDSHPFAPPLCFLKPTSNMVIRVGKHVDGQGRIYLPYLKDWSHPKSSVIGLINEMIGKFEEEPPLCLRSSTDGSNPVELMAFMAKVSGGISDMSLKSQTKAGRDNRDGVTSKVTVVGGGDLGLACVMAISAKDVADKLVFIDVSESATKGGTMDLDIFSLPKVEVSKDFSASAGSKVVVVTANSWSNDRSYLGVLQSNVDLYKRIIPQLAHYSPNCVLLIASQPVDVMTYIVWKLSKFPPSHVIGTGCNLDSERFQYITGNHQKPQSVDTHAWIIGEHGENKVATWSELDIAVNRSPDMVANQNPQMQLADRAFEFVKVKGQRSWSVGLSVSDLTESIVRNKRKRHSVSTLVKGWYGINNDVFLSLPCVLGNTGVMDITTISLQDEKVQKLRNSAVSLHNLLQQLQF</sequence>
<dbReference type="Gene3D" id="3.90.110.10">
    <property type="entry name" value="Lactate dehydrogenase/glycoside hydrolase, family 4, C-terminal"/>
    <property type="match status" value="1"/>
</dbReference>
<evidence type="ECO:0000313" key="2">
    <source>
        <dbReference type="Ensembl" id="ENSLACP00000011102.2"/>
    </source>
</evidence>
<reference evidence="2" key="3">
    <citation type="submission" date="2025-09" db="UniProtKB">
        <authorList>
            <consortium name="Ensembl"/>
        </authorList>
    </citation>
    <scope>IDENTIFICATION</scope>
</reference>
<dbReference type="InParanoid" id="H3AN81"/>
<dbReference type="GeneTree" id="ENSGT00940000161479"/>
<gene>
    <name evidence="2" type="primary">UEVLD</name>
</gene>
<dbReference type="KEGG" id="lcm:102360979"/>
<evidence type="ECO:0000313" key="3">
    <source>
        <dbReference type="Proteomes" id="UP000008672"/>
    </source>
</evidence>
<keyword evidence="3" id="KW-1185">Reference proteome</keyword>
<feature type="domain" description="UEV" evidence="1">
    <location>
        <begin position="2"/>
        <end position="145"/>
    </location>
</feature>
<reference evidence="2" key="2">
    <citation type="submission" date="2025-08" db="UniProtKB">
        <authorList>
            <consortium name="Ensembl"/>
        </authorList>
    </citation>
    <scope>IDENTIFICATION</scope>
</reference>
<dbReference type="STRING" id="7897.ENSLACP00000011102"/>
<dbReference type="PANTHER" id="PTHR43128">
    <property type="entry name" value="L-2-HYDROXYCARBOXYLATE DEHYDROGENASE (NAD(P)(+))"/>
    <property type="match status" value="1"/>
</dbReference>
<dbReference type="HOGENOM" id="CLU_039842_0_1_1"/>
<dbReference type="SUPFAM" id="SSF54495">
    <property type="entry name" value="UBC-like"/>
    <property type="match status" value="1"/>
</dbReference>
<dbReference type="CDD" id="cd11685">
    <property type="entry name" value="UEV_TSG101-like"/>
    <property type="match status" value="1"/>
</dbReference>
<protein>
    <submittedName>
        <fullName evidence="2">UEV and lactate/malate dehyrogenase domains</fullName>
    </submittedName>
</protein>
<dbReference type="GO" id="GO:0004459">
    <property type="term" value="F:L-lactate dehydrogenase (NAD+) activity"/>
    <property type="evidence" value="ECO:0007669"/>
    <property type="project" value="TreeGrafter"/>
</dbReference>
<dbReference type="PANTHER" id="PTHR43128:SF33">
    <property type="entry name" value="UBIQUITIN-CONJUGATING ENZYME E2 VARIANT 3"/>
    <property type="match status" value="1"/>
</dbReference>
<dbReference type="eggNOG" id="KOG2391">
    <property type="taxonomic scope" value="Eukaryota"/>
</dbReference>
<proteinExistence type="predicted"/>
<dbReference type="InterPro" id="IPR022383">
    <property type="entry name" value="Lactate/malate_DH_C"/>
</dbReference>
<dbReference type="SUPFAM" id="SSF51735">
    <property type="entry name" value="NAD(P)-binding Rossmann-fold domains"/>
    <property type="match status" value="1"/>
</dbReference>
<dbReference type="GeneID" id="102360979"/>
<dbReference type="InterPro" id="IPR016135">
    <property type="entry name" value="UBQ-conjugating_enzyme/RWD"/>
</dbReference>
<dbReference type="Gene3D" id="3.40.50.720">
    <property type="entry name" value="NAD(P)-binding Rossmann-like Domain"/>
    <property type="match status" value="1"/>
</dbReference>
<dbReference type="FunCoup" id="H3AN81">
    <property type="interactions" value="403"/>
</dbReference>
<dbReference type="InterPro" id="IPR036291">
    <property type="entry name" value="NAD(P)-bd_dom_sf"/>
</dbReference>
<dbReference type="InterPro" id="IPR015955">
    <property type="entry name" value="Lactate_DH/Glyco_Ohase_4_C"/>
</dbReference>
<dbReference type="OMA" id="CIMGANG"/>
<dbReference type="RefSeq" id="XP_005990544.1">
    <property type="nucleotide sequence ID" value="XM_005990482.3"/>
</dbReference>
<dbReference type="Bgee" id="ENSLACG00000009769">
    <property type="expression patterns" value="Expressed in pectoral fin and 4 other cell types or tissues"/>
</dbReference>
<dbReference type="InterPro" id="IPR008883">
    <property type="entry name" value="UEV_N"/>
</dbReference>
<dbReference type="InterPro" id="IPR001557">
    <property type="entry name" value="L-lactate/malate_DH"/>
</dbReference>
<dbReference type="Gene3D" id="3.10.110.10">
    <property type="entry name" value="Ubiquitin Conjugating Enzyme"/>
    <property type="match status" value="1"/>
</dbReference>
<dbReference type="CDD" id="cd05293">
    <property type="entry name" value="LDH_1"/>
    <property type="match status" value="1"/>
</dbReference>
<dbReference type="PRINTS" id="PR00086">
    <property type="entry name" value="LLDHDRGNASE"/>
</dbReference>
<dbReference type="GO" id="GO:0015031">
    <property type="term" value="P:protein transport"/>
    <property type="evidence" value="ECO:0007669"/>
    <property type="project" value="InterPro"/>
</dbReference>
<name>H3AN81_LATCH</name>
<evidence type="ECO:0000259" key="1">
    <source>
        <dbReference type="PROSITE" id="PS51322"/>
    </source>
</evidence>
<dbReference type="Ensembl" id="ENSLACT00000011185.2">
    <property type="protein sequence ID" value="ENSLACP00000011102.2"/>
    <property type="gene ID" value="ENSLACG00000009769.2"/>
</dbReference>
<dbReference type="Pfam" id="PF05743">
    <property type="entry name" value="UEV"/>
    <property type="match status" value="1"/>
</dbReference>
<reference evidence="3" key="1">
    <citation type="submission" date="2011-08" db="EMBL/GenBank/DDBJ databases">
        <title>The draft genome of Latimeria chalumnae.</title>
        <authorList>
            <person name="Di Palma F."/>
            <person name="Alfoldi J."/>
            <person name="Johnson J."/>
            <person name="Berlin A."/>
            <person name="Gnerre S."/>
            <person name="Jaffe D."/>
            <person name="MacCallum I."/>
            <person name="Young S."/>
            <person name="Walker B.J."/>
            <person name="Lander E."/>
            <person name="Lindblad-Toh K."/>
        </authorList>
    </citation>
    <scope>NUCLEOTIDE SEQUENCE [LARGE SCALE GENOMIC DNA]</scope>
    <source>
        <strain evidence="3">Wild caught</strain>
    </source>
</reference>
<dbReference type="OrthoDB" id="5405561at2759"/>
<dbReference type="SUPFAM" id="SSF56327">
    <property type="entry name" value="LDH C-terminal domain-like"/>
    <property type="match status" value="1"/>
</dbReference>
<dbReference type="Proteomes" id="UP000008672">
    <property type="component" value="Unassembled WGS sequence"/>
</dbReference>
<dbReference type="CTD" id="55293"/>
<dbReference type="GO" id="GO:0006089">
    <property type="term" value="P:lactate metabolic process"/>
    <property type="evidence" value="ECO:0007669"/>
    <property type="project" value="TreeGrafter"/>
</dbReference>
<dbReference type="EMBL" id="AFYH01025594">
    <property type="status" value="NOT_ANNOTATED_CDS"/>
    <property type="molecule type" value="Genomic_DNA"/>
</dbReference>
<accession>H3AN81</accession>